<evidence type="ECO:0008006" key="3">
    <source>
        <dbReference type="Google" id="ProtNLM"/>
    </source>
</evidence>
<evidence type="ECO:0000313" key="2">
    <source>
        <dbReference type="Proteomes" id="UP000752012"/>
    </source>
</evidence>
<sequence length="156" mass="17912">MKTYRYVITCDTQMLTPAIHEQGGTIVQETTKTLHVYQTPLQIIEENCWRQGYATYKGRIDAARNMLNYQKRVPVVINGKDTACFPTHSPERHECAWVFASHISMLTEEPLSKKLATAVTWNGTRMPLNISLHTAEKQFNRTNNLLRFMQTSHAAN</sequence>
<dbReference type="RefSeq" id="WP_168007746.1">
    <property type="nucleotide sequence ID" value="NZ_JAATHJ010000020.1"/>
</dbReference>
<dbReference type="AlphaFoldDB" id="A0A969PQ75"/>
<protein>
    <recommendedName>
        <fullName evidence="3">Competence protein ComK</fullName>
    </recommendedName>
</protein>
<dbReference type="Pfam" id="PF06338">
    <property type="entry name" value="ComK"/>
    <property type="match status" value="1"/>
</dbReference>
<reference evidence="1 2" key="1">
    <citation type="submission" date="2020-03" db="EMBL/GenBank/DDBJ databases">
        <title>Assessment of the enzymatic potential of alkaline-tolerant lipase obtained from Bacillus luteus H11 (technogenic soil) for the bioremediation of saline soils contaminated with petroleum substances.</title>
        <authorList>
            <person name="Kalwasinska A."/>
        </authorList>
    </citation>
    <scope>NUCLEOTIDE SEQUENCE [LARGE SCALE GENOMIC DNA]</scope>
    <source>
        <strain evidence="1 2">H11</strain>
    </source>
</reference>
<proteinExistence type="predicted"/>
<dbReference type="EMBL" id="JAATHJ010000020">
    <property type="protein sequence ID" value="NJP38352.1"/>
    <property type="molecule type" value="Genomic_DNA"/>
</dbReference>
<name>A0A969PQ75_9BACI</name>
<gene>
    <name evidence="1" type="ORF">HCN83_12220</name>
</gene>
<evidence type="ECO:0000313" key="1">
    <source>
        <dbReference type="EMBL" id="NJP38352.1"/>
    </source>
</evidence>
<keyword evidence="2" id="KW-1185">Reference proteome</keyword>
<dbReference type="GO" id="GO:0030420">
    <property type="term" value="P:establishment of competence for transformation"/>
    <property type="evidence" value="ECO:0007669"/>
    <property type="project" value="InterPro"/>
</dbReference>
<organism evidence="1 2">
    <name type="scientific">Alkalicoccus luteus</name>
    <dbReference type="NCBI Taxonomy" id="1237094"/>
    <lineage>
        <taxon>Bacteria</taxon>
        <taxon>Bacillati</taxon>
        <taxon>Bacillota</taxon>
        <taxon>Bacilli</taxon>
        <taxon>Bacillales</taxon>
        <taxon>Bacillaceae</taxon>
        <taxon>Alkalicoccus</taxon>
    </lineage>
</organism>
<dbReference type="Proteomes" id="UP000752012">
    <property type="component" value="Unassembled WGS sequence"/>
</dbReference>
<comment type="caution">
    <text evidence="1">The sequence shown here is derived from an EMBL/GenBank/DDBJ whole genome shotgun (WGS) entry which is preliminary data.</text>
</comment>
<dbReference type="InterPro" id="IPR010461">
    <property type="entry name" value="ComK"/>
</dbReference>
<accession>A0A969PQ75</accession>